<protein>
    <recommendedName>
        <fullName evidence="9">Lipoprotein signal peptidase</fullName>
        <ecNumber evidence="9">3.4.23.36</ecNumber>
    </recommendedName>
    <alternativeName>
        <fullName evidence="9">Prolipoprotein signal peptidase</fullName>
    </alternativeName>
    <alternativeName>
        <fullName evidence="9">Signal peptidase II</fullName>
        <shortName evidence="9">SPase II</shortName>
    </alternativeName>
</protein>
<keyword evidence="6 9" id="KW-0378">Hydrolase</keyword>
<comment type="catalytic activity">
    <reaction evidence="9">
        <text>Release of signal peptides from bacterial membrane prolipoproteins. Hydrolyzes -Xaa-Yaa-Zaa-|-(S,diacylglyceryl)Cys-, in which Xaa is hydrophobic (preferably Leu), and Yaa (Ala or Ser) and Zaa (Gly or Ala) have small, neutral side chains.</text>
        <dbReference type="EC" id="3.4.23.36"/>
    </reaction>
</comment>
<dbReference type="OrthoDB" id="9810259at2"/>
<dbReference type="AlphaFoldDB" id="A0A0B6X3T7"/>
<evidence type="ECO:0000256" key="5">
    <source>
        <dbReference type="ARBA" id="ARBA00022750"/>
    </source>
</evidence>
<comment type="subcellular location">
    <subcellularLocation>
        <location evidence="9">Cell membrane</location>
        <topology evidence="9">Multi-pass membrane protein</topology>
    </subcellularLocation>
</comment>
<keyword evidence="2 9" id="KW-1003">Cell membrane</keyword>
<keyword evidence="8 9" id="KW-0472">Membrane</keyword>
<dbReference type="GO" id="GO:0005886">
    <property type="term" value="C:plasma membrane"/>
    <property type="evidence" value="ECO:0007669"/>
    <property type="project" value="UniProtKB-SubCell"/>
</dbReference>
<comment type="caution">
    <text evidence="9">Lacks conserved residue(s) required for the propagation of feature annotation.</text>
</comment>
<dbReference type="GO" id="GO:0004190">
    <property type="term" value="F:aspartic-type endopeptidase activity"/>
    <property type="evidence" value="ECO:0007669"/>
    <property type="project" value="UniProtKB-UniRule"/>
</dbReference>
<accession>A0A0B6X3T7</accession>
<evidence type="ECO:0000256" key="3">
    <source>
        <dbReference type="ARBA" id="ARBA00022670"/>
    </source>
</evidence>
<keyword evidence="5 9" id="KW-0064">Aspartyl protease</keyword>
<dbReference type="Proteomes" id="UP000031518">
    <property type="component" value="Unassembled WGS sequence"/>
</dbReference>
<dbReference type="UniPathway" id="UPA00665"/>
<organism evidence="11 12">
    <name type="scientific">Pyrinomonas methylaliphatogenes</name>
    <dbReference type="NCBI Taxonomy" id="454194"/>
    <lineage>
        <taxon>Bacteria</taxon>
        <taxon>Pseudomonadati</taxon>
        <taxon>Acidobacteriota</taxon>
        <taxon>Blastocatellia</taxon>
        <taxon>Blastocatellales</taxon>
        <taxon>Pyrinomonadaceae</taxon>
        <taxon>Pyrinomonas</taxon>
    </lineage>
</organism>
<dbReference type="EC" id="3.4.23.36" evidence="9"/>
<dbReference type="GO" id="GO:0006508">
    <property type="term" value="P:proteolysis"/>
    <property type="evidence" value="ECO:0007669"/>
    <property type="project" value="UniProtKB-KW"/>
</dbReference>
<evidence type="ECO:0000256" key="9">
    <source>
        <dbReference type="HAMAP-Rule" id="MF_00161"/>
    </source>
</evidence>
<reference evidence="11 12" key="1">
    <citation type="submission" date="2013-12" db="EMBL/GenBank/DDBJ databases">
        <authorList>
            <person name="Stott M."/>
        </authorList>
    </citation>
    <scope>NUCLEOTIDE SEQUENCE [LARGE SCALE GENOMIC DNA]</scope>
    <source>
        <strain evidence="11 12">K22</strain>
    </source>
</reference>
<evidence type="ECO:0000256" key="7">
    <source>
        <dbReference type="ARBA" id="ARBA00022989"/>
    </source>
</evidence>
<feature type="transmembrane region" description="Helical" evidence="9">
    <location>
        <begin position="98"/>
        <end position="114"/>
    </location>
</feature>
<keyword evidence="7 9" id="KW-1133">Transmembrane helix</keyword>
<feature type="active site" evidence="9">
    <location>
        <position position="142"/>
    </location>
</feature>
<name>A0A0B6X3T7_9BACT</name>
<evidence type="ECO:0000313" key="12">
    <source>
        <dbReference type="Proteomes" id="UP000031518"/>
    </source>
</evidence>
<keyword evidence="4 9" id="KW-0812">Transmembrane</keyword>
<evidence type="ECO:0000256" key="4">
    <source>
        <dbReference type="ARBA" id="ARBA00022692"/>
    </source>
</evidence>
<dbReference type="EMBL" id="CBXV010000008">
    <property type="protein sequence ID" value="CDM66955.1"/>
    <property type="molecule type" value="Genomic_DNA"/>
</dbReference>
<evidence type="ECO:0000256" key="1">
    <source>
        <dbReference type="ARBA" id="ARBA00006139"/>
    </source>
</evidence>
<reference evidence="11 12" key="2">
    <citation type="submission" date="2015-01" db="EMBL/GenBank/DDBJ databases">
        <title>Complete genome sequence of Pyrinomonas methylaliphatogenes type strain K22T.</title>
        <authorList>
            <person name="Lee K.C.Y."/>
            <person name="Power J.F."/>
            <person name="Dunfield P.F."/>
            <person name="Morgan X.C."/>
            <person name="Huttenhower C."/>
            <person name="Stott M.B."/>
        </authorList>
    </citation>
    <scope>NUCLEOTIDE SEQUENCE [LARGE SCALE GENOMIC DNA]</scope>
    <source>
        <strain evidence="11 12">K22</strain>
    </source>
</reference>
<evidence type="ECO:0000256" key="10">
    <source>
        <dbReference type="RuleBase" id="RU004181"/>
    </source>
</evidence>
<dbReference type="NCBIfam" id="TIGR00077">
    <property type="entry name" value="lspA"/>
    <property type="match status" value="1"/>
</dbReference>
<evidence type="ECO:0000313" key="11">
    <source>
        <dbReference type="EMBL" id="CDM66955.1"/>
    </source>
</evidence>
<dbReference type="PRINTS" id="PR00781">
    <property type="entry name" value="LIPOSIGPTASE"/>
</dbReference>
<dbReference type="STRING" id="454194.PYK22_03002"/>
<comment type="function">
    <text evidence="9">This protein specifically catalyzes the removal of signal peptides from prolipoproteins.</text>
</comment>
<evidence type="ECO:0000256" key="6">
    <source>
        <dbReference type="ARBA" id="ARBA00022801"/>
    </source>
</evidence>
<dbReference type="InterPro" id="IPR001872">
    <property type="entry name" value="Peptidase_A8"/>
</dbReference>
<dbReference type="Pfam" id="PF01252">
    <property type="entry name" value="Peptidase_A8"/>
    <property type="match status" value="1"/>
</dbReference>
<dbReference type="PANTHER" id="PTHR33695:SF1">
    <property type="entry name" value="LIPOPROTEIN SIGNAL PEPTIDASE"/>
    <property type="match status" value="1"/>
</dbReference>
<sequence>MKASGVLWRLAYLLAASGILIVDQMSKAWAARFLRLRADRIIIPGLLNFSYAENRGIAFGQLQEGGPFGRWLLVVLAGLAALFVLLYFFRTPREDDRVLGACALLLAGITGNLLDRIRLGFVIDFIDVHVGSYHWPTFNVADASICVGAFLLALDLFRKEREPAGKKARGA</sequence>
<proteinExistence type="inferred from homology"/>
<evidence type="ECO:0000256" key="8">
    <source>
        <dbReference type="ARBA" id="ARBA00023136"/>
    </source>
</evidence>
<comment type="pathway">
    <text evidence="9">Protein modification; lipoprotein biosynthesis (signal peptide cleavage).</text>
</comment>
<dbReference type="RefSeq" id="WP_060635740.1">
    <property type="nucleotide sequence ID" value="NZ_CBXV010000008.1"/>
</dbReference>
<keyword evidence="3 9" id="KW-0645">Protease</keyword>
<dbReference type="PANTHER" id="PTHR33695">
    <property type="entry name" value="LIPOPROTEIN SIGNAL PEPTIDASE"/>
    <property type="match status" value="1"/>
</dbReference>
<keyword evidence="12" id="KW-1185">Reference proteome</keyword>
<feature type="transmembrane region" description="Helical" evidence="9">
    <location>
        <begin position="68"/>
        <end position="89"/>
    </location>
</feature>
<feature type="active site" evidence="9">
    <location>
        <position position="124"/>
    </location>
</feature>
<dbReference type="HAMAP" id="MF_00161">
    <property type="entry name" value="LspA"/>
    <property type="match status" value="1"/>
</dbReference>
<evidence type="ECO:0000256" key="2">
    <source>
        <dbReference type="ARBA" id="ARBA00022475"/>
    </source>
</evidence>
<comment type="similarity">
    <text evidence="1 9 10">Belongs to the peptidase A8 family.</text>
</comment>
<feature type="transmembrane region" description="Helical" evidence="9">
    <location>
        <begin position="134"/>
        <end position="157"/>
    </location>
</feature>
<gene>
    <name evidence="9" type="primary">lspA</name>
    <name evidence="11" type="ORF">PYK22_03002</name>
</gene>